<dbReference type="EMBL" id="MG253278">
    <property type="protein sequence ID" value="AWN56355.1"/>
    <property type="molecule type" value="Genomic_DNA"/>
</dbReference>
<protein>
    <submittedName>
        <fullName evidence="2">NADH dehydrogenase subunit 6</fullName>
    </submittedName>
</protein>
<feature type="transmembrane region" description="Helical" evidence="1">
    <location>
        <begin position="30"/>
        <end position="50"/>
    </location>
</feature>
<feature type="transmembrane region" description="Helical" evidence="1">
    <location>
        <begin position="6"/>
        <end position="23"/>
    </location>
</feature>
<keyword evidence="2" id="KW-0496">Mitochondrion</keyword>
<keyword evidence="1" id="KW-0812">Transmembrane</keyword>
<feature type="transmembrane region" description="Helical" evidence="1">
    <location>
        <begin position="88"/>
        <end position="108"/>
    </location>
</feature>
<keyword evidence="1" id="KW-0472">Membrane</keyword>
<geneLocation type="mitochondrion" evidence="2"/>
<organism evidence="2">
    <name type="scientific">Pheidole oxyops</name>
    <dbReference type="NCBI Taxonomy" id="615297"/>
    <lineage>
        <taxon>Eukaryota</taxon>
        <taxon>Metazoa</taxon>
        <taxon>Ecdysozoa</taxon>
        <taxon>Arthropoda</taxon>
        <taxon>Hexapoda</taxon>
        <taxon>Insecta</taxon>
        <taxon>Pterygota</taxon>
        <taxon>Neoptera</taxon>
        <taxon>Endopterygota</taxon>
        <taxon>Hymenoptera</taxon>
        <taxon>Apocrita</taxon>
        <taxon>Aculeata</taxon>
        <taxon>Formicoidea</taxon>
        <taxon>Formicidae</taxon>
        <taxon>Myrmicinae</taxon>
        <taxon>Pheidole</taxon>
    </lineage>
</organism>
<sequence length="175" mass="20578">MTKIIYLQIFLLLIILNIFYLLSINSLHPIFILILIIIYSSIICFLMSIWANNFIYSIMLFLIMISGMLIMFLYFSSLISNNQTKLSFNIPLLTMFLLNLLPFTYLLLQPHYPIHTFNEISPLFMLNNNLFNNILNIYSHPYSNITLICILYLLLTLFSIIKMCSLKPSTLRKLM</sequence>
<reference evidence="2" key="1">
    <citation type="submission" date="2017-10" db="EMBL/GenBank/DDBJ databases">
        <title>Mitogenomes of tropical arthropods.</title>
        <authorList>
            <person name="Pires Paula D."/>
            <person name="Coiti Togawa R."/>
        </authorList>
    </citation>
    <scope>NUCLEOTIDE SEQUENCE</scope>
</reference>
<evidence type="ECO:0000313" key="2">
    <source>
        <dbReference type="EMBL" id="AWN56355.1"/>
    </source>
</evidence>
<dbReference type="AlphaFoldDB" id="A0A343YVN8"/>
<feature type="transmembrane region" description="Helical" evidence="1">
    <location>
        <begin position="145"/>
        <end position="165"/>
    </location>
</feature>
<proteinExistence type="predicted"/>
<feature type="transmembrane region" description="Helical" evidence="1">
    <location>
        <begin position="56"/>
        <end position="76"/>
    </location>
</feature>
<keyword evidence="1" id="KW-1133">Transmembrane helix</keyword>
<name>A0A343YVN8_9HYME</name>
<evidence type="ECO:0000256" key="1">
    <source>
        <dbReference type="SAM" id="Phobius"/>
    </source>
</evidence>
<accession>A0A343YVN8</accession>